<dbReference type="Gene3D" id="3.40.720.10">
    <property type="entry name" value="Alkaline Phosphatase, subunit A"/>
    <property type="match status" value="1"/>
</dbReference>
<dbReference type="InterPro" id="IPR002591">
    <property type="entry name" value="Phosphodiest/P_Trfase"/>
</dbReference>
<dbReference type="PANTHER" id="PTHR10151:SF120">
    <property type="entry name" value="BIS(5'-ADENOSYL)-TRIPHOSPHATASE"/>
    <property type="match status" value="1"/>
</dbReference>
<comment type="caution">
    <text evidence="1">The sequence shown here is derived from an EMBL/GenBank/DDBJ whole genome shotgun (WGS) entry which is preliminary data.</text>
</comment>
<proteinExistence type="predicted"/>
<dbReference type="Pfam" id="PF01663">
    <property type="entry name" value="Phosphodiest"/>
    <property type="match status" value="1"/>
</dbReference>
<dbReference type="AlphaFoldDB" id="A0A8J3NGL8"/>
<protein>
    <submittedName>
        <fullName evidence="1">AP endonuclease</fullName>
    </submittedName>
</protein>
<dbReference type="RefSeq" id="WP_203664711.1">
    <property type="nucleotide sequence ID" value="NZ_BAAAZM010000027.1"/>
</dbReference>
<keyword evidence="1" id="KW-0540">Nuclease</keyword>
<accession>A0A8J3NGL8</accession>
<dbReference type="EMBL" id="BOMB01000052">
    <property type="protein sequence ID" value="GID16100.1"/>
    <property type="molecule type" value="Genomic_DNA"/>
</dbReference>
<evidence type="ECO:0000313" key="2">
    <source>
        <dbReference type="Proteomes" id="UP000612808"/>
    </source>
</evidence>
<dbReference type="InterPro" id="IPR017850">
    <property type="entry name" value="Alkaline_phosphatase_core_sf"/>
</dbReference>
<organism evidence="1 2">
    <name type="scientific">Actinocatenispora rupis</name>
    <dbReference type="NCBI Taxonomy" id="519421"/>
    <lineage>
        <taxon>Bacteria</taxon>
        <taxon>Bacillati</taxon>
        <taxon>Actinomycetota</taxon>
        <taxon>Actinomycetes</taxon>
        <taxon>Micromonosporales</taxon>
        <taxon>Micromonosporaceae</taxon>
        <taxon>Actinocatenispora</taxon>
    </lineage>
</organism>
<dbReference type="PANTHER" id="PTHR10151">
    <property type="entry name" value="ECTONUCLEOTIDE PYROPHOSPHATASE/PHOSPHODIESTERASE"/>
    <property type="match status" value="1"/>
</dbReference>
<gene>
    <name evidence="1" type="ORF">Aru02nite_69890</name>
</gene>
<keyword evidence="1" id="KW-0378">Hydrolase</keyword>
<dbReference type="GO" id="GO:0016787">
    <property type="term" value="F:hydrolase activity"/>
    <property type="evidence" value="ECO:0007669"/>
    <property type="project" value="UniProtKB-ARBA"/>
</dbReference>
<dbReference type="Proteomes" id="UP000612808">
    <property type="component" value="Unassembled WGS sequence"/>
</dbReference>
<dbReference type="SUPFAM" id="SSF53649">
    <property type="entry name" value="Alkaline phosphatase-like"/>
    <property type="match status" value="1"/>
</dbReference>
<keyword evidence="1" id="KW-0255">Endonuclease</keyword>
<sequence>MPPAEASTPARRVVVFGVDGVRYDTLRAARTPVLDGVAAAGFLAPVRVNGLNPTISGPNWATIATGVLSHQHGIVDNHLHGHRIADHPDFLARVRTARPAARTYAAAGWLPLVDGAHGGPIFLGGGYVPPGGDCGEDLVAWEEAEDAVTADAAAVLGRDDVTAAFVYLGAPDQYAHRLGVGPEYLASVESSDRRIGTVLDAILARPSYAAEEWTVVVATDHGHVDAGGHGGDSVEERVAWIAASGPTVPGEAPERLEQADVAAHVLSTLDIPIEPGWELAGRPFDRRDRA</sequence>
<dbReference type="GO" id="GO:0004519">
    <property type="term" value="F:endonuclease activity"/>
    <property type="evidence" value="ECO:0007669"/>
    <property type="project" value="UniProtKB-KW"/>
</dbReference>
<reference evidence="1" key="1">
    <citation type="submission" date="2021-01" db="EMBL/GenBank/DDBJ databases">
        <title>Whole genome shotgun sequence of Actinocatenispora rupis NBRC 107355.</title>
        <authorList>
            <person name="Komaki H."/>
            <person name="Tamura T."/>
        </authorList>
    </citation>
    <scope>NUCLEOTIDE SEQUENCE</scope>
    <source>
        <strain evidence="1">NBRC 107355</strain>
    </source>
</reference>
<evidence type="ECO:0000313" key="1">
    <source>
        <dbReference type="EMBL" id="GID16100.1"/>
    </source>
</evidence>
<keyword evidence="2" id="KW-1185">Reference proteome</keyword>
<name>A0A8J3NGL8_9ACTN</name>